<dbReference type="PANTHER" id="PTHR33154">
    <property type="entry name" value="TRANSCRIPTIONAL REGULATOR, ARSR FAMILY"/>
    <property type="match status" value="1"/>
</dbReference>
<evidence type="ECO:0000256" key="3">
    <source>
        <dbReference type="ARBA" id="ARBA00023125"/>
    </source>
</evidence>
<evidence type="ECO:0000313" key="7">
    <source>
        <dbReference type="Proteomes" id="UP000183104"/>
    </source>
</evidence>
<dbReference type="Proteomes" id="UP000183104">
    <property type="component" value="Unassembled WGS sequence"/>
</dbReference>
<dbReference type="PRINTS" id="PR00778">
    <property type="entry name" value="HTHARSR"/>
</dbReference>
<reference evidence="7" key="1">
    <citation type="submission" date="2016-10" db="EMBL/GenBank/DDBJ databases">
        <authorList>
            <person name="Varghese N."/>
        </authorList>
    </citation>
    <scope>NUCLEOTIDE SEQUENCE [LARGE SCALE GENOMIC DNA]</scope>
    <source>
        <strain evidence="7">HL 19</strain>
    </source>
</reference>
<dbReference type="InterPro" id="IPR036388">
    <property type="entry name" value="WH-like_DNA-bd_sf"/>
</dbReference>
<evidence type="ECO:0000256" key="2">
    <source>
        <dbReference type="ARBA" id="ARBA00023015"/>
    </source>
</evidence>
<evidence type="ECO:0000256" key="4">
    <source>
        <dbReference type="ARBA" id="ARBA00023163"/>
    </source>
</evidence>
<dbReference type="Pfam" id="PF01022">
    <property type="entry name" value="HTH_5"/>
    <property type="match status" value="1"/>
</dbReference>
<dbReference type="Gene3D" id="1.10.10.10">
    <property type="entry name" value="Winged helix-like DNA-binding domain superfamily/Winged helix DNA-binding domain"/>
    <property type="match status" value="1"/>
</dbReference>
<keyword evidence="3" id="KW-0238">DNA-binding</keyword>
<protein>
    <submittedName>
        <fullName evidence="6">Transcriptional regulator, ArsR family</fullName>
    </submittedName>
</protein>
<evidence type="ECO:0000259" key="5">
    <source>
        <dbReference type="PROSITE" id="PS50987"/>
    </source>
</evidence>
<proteinExistence type="predicted"/>
<organism evidence="6 7">
    <name type="scientific">Thiohalorhabdus denitrificans</name>
    <dbReference type="NCBI Taxonomy" id="381306"/>
    <lineage>
        <taxon>Bacteria</taxon>
        <taxon>Pseudomonadati</taxon>
        <taxon>Pseudomonadota</taxon>
        <taxon>Gammaproteobacteria</taxon>
        <taxon>Thiohalorhabdales</taxon>
        <taxon>Thiohalorhabdaceae</taxon>
        <taxon>Thiohalorhabdus</taxon>
    </lineage>
</organism>
<dbReference type="STRING" id="381306.AN478_10865"/>
<dbReference type="PANTHER" id="PTHR33154:SF18">
    <property type="entry name" value="ARSENICAL RESISTANCE OPERON REPRESSOR"/>
    <property type="match status" value="1"/>
</dbReference>
<dbReference type="SUPFAM" id="SSF46785">
    <property type="entry name" value="Winged helix' DNA-binding domain"/>
    <property type="match status" value="1"/>
</dbReference>
<dbReference type="GO" id="GO:0003700">
    <property type="term" value="F:DNA-binding transcription factor activity"/>
    <property type="evidence" value="ECO:0007669"/>
    <property type="project" value="InterPro"/>
</dbReference>
<dbReference type="RefSeq" id="WP_054966623.1">
    <property type="nucleotide sequence ID" value="NZ_FMUN01000002.1"/>
</dbReference>
<dbReference type="GO" id="GO:0046685">
    <property type="term" value="P:response to arsenic-containing substance"/>
    <property type="evidence" value="ECO:0007669"/>
    <property type="project" value="UniProtKB-KW"/>
</dbReference>
<dbReference type="SMART" id="SM00418">
    <property type="entry name" value="HTH_ARSR"/>
    <property type="match status" value="1"/>
</dbReference>
<dbReference type="PATRIC" id="fig|381306.5.peg.932"/>
<dbReference type="InterPro" id="IPR051081">
    <property type="entry name" value="HTH_MetalResp_TranReg"/>
</dbReference>
<gene>
    <name evidence="6" type="ORF">SAMN05661077_0860</name>
</gene>
<accession>A0A0N8PMT5</accession>
<dbReference type="InterPro" id="IPR036390">
    <property type="entry name" value="WH_DNA-bd_sf"/>
</dbReference>
<keyword evidence="2" id="KW-0805">Transcription regulation</keyword>
<feature type="domain" description="HTH arsR-type" evidence="5">
    <location>
        <begin position="1"/>
        <end position="99"/>
    </location>
</feature>
<name>A0A0N8PMT5_9GAMM</name>
<evidence type="ECO:0000313" key="6">
    <source>
        <dbReference type="EMBL" id="SCX96512.1"/>
    </source>
</evidence>
<sequence length="117" mass="13096">MACQAEEFFRALGDETRLRCVALLQAEGELCVCELTHALGLAQPKVSRHLAQLRNAGVVASHRRGTWMHYMLHPELPDWARRVVAEWAAACADRAPFAEDRRALQAMPDRPEKACCA</sequence>
<dbReference type="CDD" id="cd00090">
    <property type="entry name" value="HTH_ARSR"/>
    <property type="match status" value="1"/>
</dbReference>
<keyword evidence="4" id="KW-0804">Transcription</keyword>
<dbReference type="InterPro" id="IPR011991">
    <property type="entry name" value="ArsR-like_HTH"/>
</dbReference>
<dbReference type="OrthoDB" id="9793058at2"/>
<dbReference type="GO" id="GO:0003677">
    <property type="term" value="F:DNA binding"/>
    <property type="evidence" value="ECO:0007669"/>
    <property type="project" value="UniProtKB-KW"/>
</dbReference>
<evidence type="ECO:0000256" key="1">
    <source>
        <dbReference type="ARBA" id="ARBA00022849"/>
    </source>
</evidence>
<dbReference type="PROSITE" id="PS50987">
    <property type="entry name" value="HTH_ARSR_2"/>
    <property type="match status" value="1"/>
</dbReference>
<keyword evidence="1" id="KW-0059">Arsenical resistance</keyword>
<dbReference type="InterPro" id="IPR001845">
    <property type="entry name" value="HTH_ArsR_DNA-bd_dom"/>
</dbReference>
<dbReference type="AlphaFoldDB" id="A0A0N8PMT5"/>
<dbReference type="NCBIfam" id="NF007528">
    <property type="entry name" value="PRK10141.1"/>
    <property type="match status" value="1"/>
</dbReference>
<dbReference type="EMBL" id="FMUN01000002">
    <property type="protein sequence ID" value="SCX96512.1"/>
    <property type="molecule type" value="Genomic_DNA"/>
</dbReference>
<keyword evidence="7" id="KW-1185">Reference proteome</keyword>
<dbReference type="NCBIfam" id="NF033788">
    <property type="entry name" value="HTH_metalloreg"/>
    <property type="match status" value="1"/>
</dbReference>